<name>A0AAW0G112_9APHY</name>
<evidence type="ECO:0000256" key="4">
    <source>
        <dbReference type="ARBA" id="ARBA00022771"/>
    </source>
</evidence>
<evidence type="ECO:0000313" key="12">
    <source>
        <dbReference type="EMBL" id="KAK7686998.1"/>
    </source>
</evidence>
<keyword evidence="4 8" id="KW-0863">Zinc-finger</keyword>
<proteinExistence type="predicted"/>
<dbReference type="Proteomes" id="UP001385951">
    <property type="component" value="Unassembled WGS sequence"/>
</dbReference>
<evidence type="ECO:0000256" key="9">
    <source>
        <dbReference type="SAM" id="MobiDB-lite"/>
    </source>
</evidence>
<feature type="region of interest" description="Disordered" evidence="9">
    <location>
        <begin position="494"/>
        <end position="559"/>
    </location>
</feature>
<dbReference type="PANTHER" id="PTHR47168:SF1">
    <property type="entry name" value="OS02G0798600 PROTEIN"/>
    <property type="match status" value="1"/>
</dbReference>
<protein>
    <recommendedName>
        <fullName evidence="11">RING-type domain-containing protein</fullName>
    </recommendedName>
</protein>
<dbReference type="GO" id="GO:0008270">
    <property type="term" value="F:zinc ion binding"/>
    <property type="evidence" value="ECO:0007669"/>
    <property type="project" value="UniProtKB-KW"/>
</dbReference>
<dbReference type="InterPro" id="IPR001841">
    <property type="entry name" value="Znf_RING"/>
</dbReference>
<comment type="subcellular location">
    <subcellularLocation>
        <location evidence="1">Membrane</location>
        <topology evidence="1">Single-pass membrane protein</topology>
    </subcellularLocation>
</comment>
<feature type="region of interest" description="Disordered" evidence="9">
    <location>
        <begin position="342"/>
        <end position="428"/>
    </location>
</feature>
<keyword evidence="5" id="KW-0862">Zinc</keyword>
<dbReference type="PANTHER" id="PTHR47168">
    <property type="entry name" value="RING ZINC FINGER DOMAIN SUPERFAMILY PROTEIN-RELATED"/>
    <property type="match status" value="1"/>
</dbReference>
<sequence length="559" mass="60782">MARIPVLKAILWFTWTFFTLLPYLGLGVDAYIPASPVNSTLNSTSGTDTSSRLNLLWLGGNYGEDISYQLVGANSNGVSKGALVHFSEDNLTNDTTTTPWIALVSCDANATDASQTDDIFTEARDRGAIAALLYSLYSQRCEINHEYANPANFEQLMDIFSTPSLSSSQFIEYQYRAINDTKYRRYDAQLLNDSASQITNTINTGNINSPGFMFATLVAFNTTDPDAADFPDSTSTGSNMDSSGGGPNTSLAMIILYAITGCVSALFCVVIVSGAIRAIRHPERYGPRSGRTRIWSWWTWGPKPSKRVNESNPGHKDVESLHDAGILGTQIPSATLEMNNLSSAKDTKAQTDDQSRESDVEEEDRKSDSAAMHVEGGASNAPVRPTTLKFASDVAVPRPPRPTVDTTMSSNSTATSSTSPVDGDDVVPDAIGRETCPICIVDFEEGDDLRVLPCEGHHRFHQQCVDQWLLELSASCPICRQDFHALETMMGTDTSNTADHLEPPTPHGTAARPLSTAGARLSRYLRLAKRRRGRNREGVPAGYDPTNPPMPPAPETSLH</sequence>
<reference evidence="12 13" key="1">
    <citation type="submission" date="2022-09" db="EMBL/GenBank/DDBJ databases">
        <authorList>
            <person name="Palmer J.M."/>
        </authorList>
    </citation>
    <scope>NUCLEOTIDE SEQUENCE [LARGE SCALE GENOMIC DNA]</scope>
    <source>
        <strain evidence="12 13">DSM 7382</strain>
    </source>
</reference>
<evidence type="ECO:0000256" key="2">
    <source>
        <dbReference type="ARBA" id="ARBA00022692"/>
    </source>
</evidence>
<feature type="domain" description="RING-type" evidence="11">
    <location>
        <begin position="436"/>
        <end position="480"/>
    </location>
</feature>
<organism evidence="12 13">
    <name type="scientific">Cerrena zonata</name>
    <dbReference type="NCBI Taxonomy" id="2478898"/>
    <lineage>
        <taxon>Eukaryota</taxon>
        <taxon>Fungi</taxon>
        <taxon>Dikarya</taxon>
        <taxon>Basidiomycota</taxon>
        <taxon>Agaricomycotina</taxon>
        <taxon>Agaricomycetes</taxon>
        <taxon>Polyporales</taxon>
        <taxon>Cerrenaceae</taxon>
        <taxon>Cerrena</taxon>
    </lineage>
</organism>
<dbReference type="SMART" id="SM00184">
    <property type="entry name" value="RING"/>
    <property type="match status" value="1"/>
</dbReference>
<accession>A0AAW0G112</accession>
<dbReference type="SUPFAM" id="SSF57850">
    <property type="entry name" value="RING/U-box"/>
    <property type="match status" value="1"/>
</dbReference>
<evidence type="ECO:0000256" key="5">
    <source>
        <dbReference type="ARBA" id="ARBA00022833"/>
    </source>
</evidence>
<evidence type="ECO:0000256" key="3">
    <source>
        <dbReference type="ARBA" id="ARBA00022723"/>
    </source>
</evidence>
<dbReference type="InterPro" id="IPR013083">
    <property type="entry name" value="Znf_RING/FYVE/PHD"/>
</dbReference>
<dbReference type="GO" id="GO:0016020">
    <property type="term" value="C:membrane"/>
    <property type="evidence" value="ECO:0007669"/>
    <property type="project" value="UniProtKB-SubCell"/>
</dbReference>
<dbReference type="PROSITE" id="PS50089">
    <property type="entry name" value="ZF_RING_2"/>
    <property type="match status" value="1"/>
</dbReference>
<dbReference type="InterPro" id="IPR051653">
    <property type="entry name" value="E3_ligase_sorting_rcpt"/>
</dbReference>
<dbReference type="EMBL" id="JASBNA010000014">
    <property type="protein sequence ID" value="KAK7686998.1"/>
    <property type="molecule type" value="Genomic_DNA"/>
</dbReference>
<keyword evidence="7 10" id="KW-0472">Membrane</keyword>
<comment type="caution">
    <text evidence="12">The sequence shown here is derived from an EMBL/GenBank/DDBJ whole genome shotgun (WGS) entry which is preliminary data.</text>
</comment>
<dbReference type="CDD" id="cd16454">
    <property type="entry name" value="RING-H2_PA-TM-RING"/>
    <property type="match status" value="1"/>
</dbReference>
<feature type="compositionally biased region" description="Basic and acidic residues" evidence="9">
    <location>
        <begin position="345"/>
        <end position="368"/>
    </location>
</feature>
<evidence type="ECO:0000256" key="1">
    <source>
        <dbReference type="ARBA" id="ARBA00004167"/>
    </source>
</evidence>
<evidence type="ECO:0000256" key="7">
    <source>
        <dbReference type="ARBA" id="ARBA00023136"/>
    </source>
</evidence>
<evidence type="ECO:0000256" key="8">
    <source>
        <dbReference type="PROSITE-ProRule" id="PRU00175"/>
    </source>
</evidence>
<keyword evidence="6 10" id="KW-1133">Transmembrane helix</keyword>
<dbReference type="AlphaFoldDB" id="A0AAW0G112"/>
<evidence type="ECO:0000313" key="13">
    <source>
        <dbReference type="Proteomes" id="UP001385951"/>
    </source>
</evidence>
<keyword evidence="3" id="KW-0479">Metal-binding</keyword>
<evidence type="ECO:0000256" key="6">
    <source>
        <dbReference type="ARBA" id="ARBA00022989"/>
    </source>
</evidence>
<dbReference type="Pfam" id="PF13639">
    <property type="entry name" value="zf-RING_2"/>
    <property type="match status" value="1"/>
</dbReference>
<feature type="transmembrane region" description="Helical" evidence="10">
    <location>
        <begin position="251"/>
        <end position="276"/>
    </location>
</feature>
<evidence type="ECO:0000256" key="10">
    <source>
        <dbReference type="SAM" id="Phobius"/>
    </source>
</evidence>
<keyword evidence="2 10" id="KW-0812">Transmembrane</keyword>
<dbReference type="Gene3D" id="3.30.40.10">
    <property type="entry name" value="Zinc/RING finger domain, C3HC4 (zinc finger)"/>
    <property type="match status" value="1"/>
</dbReference>
<keyword evidence="13" id="KW-1185">Reference proteome</keyword>
<evidence type="ECO:0000259" key="11">
    <source>
        <dbReference type="PROSITE" id="PS50089"/>
    </source>
</evidence>
<feature type="compositionally biased region" description="Low complexity" evidence="9">
    <location>
        <begin position="403"/>
        <end position="419"/>
    </location>
</feature>
<gene>
    <name evidence="12" type="ORF">QCA50_009497</name>
</gene>
<feature type="compositionally biased region" description="Pro residues" evidence="9">
    <location>
        <begin position="546"/>
        <end position="559"/>
    </location>
</feature>